<proteinExistence type="predicted"/>
<evidence type="ECO:0000256" key="2">
    <source>
        <dbReference type="SAM" id="SignalP"/>
    </source>
</evidence>
<keyword evidence="1" id="KW-1133">Transmembrane helix</keyword>
<evidence type="ECO:0000313" key="3">
    <source>
        <dbReference type="EMBL" id="RRT55327.1"/>
    </source>
</evidence>
<evidence type="ECO:0000256" key="1">
    <source>
        <dbReference type="SAM" id="Phobius"/>
    </source>
</evidence>
<keyword evidence="1" id="KW-0472">Membrane</keyword>
<keyword evidence="2" id="KW-0732">Signal</keyword>
<sequence length="177" mass="19796">MKLWHFFSVASLLLRCCSVVASSPLRCYDALVALPLGRHDAIASLKRCHYCHYFLGIIALLLFFFLLPFSFFLLCSSIGPSSSTSFSSSSKHWYASTYRVSVHQYGVACVVSPVGRHTGSNRVAPVPRLNSAFHDRDNDIVAWYNPGARPKRPTPGLGRAPRQHLFEARRLEIKRGA</sequence>
<dbReference type="AlphaFoldDB" id="A0A426YUB7"/>
<feature type="chain" id="PRO_5019335882" description="Secreted protein" evidence="2">
    <location>
        <begin position="23"/>
        <end position="177"/>
    </location>
</feature>
<dbReference type="EMBL" id="AMZH03010139">
    <property type="protein sequence ID" value="RRT55327.1"/>
    <property type="molecule type" value="Genomic_DNA"/>
</dbReference>
<reference evidence="3 4" key="1">
    <citation type="journal article" date="2014" name="Agronomy (Basel)">
        <title>A Draft Genome Sequence for Ensete ventricosum, the Drought-Tolerant Tree Against Hunger.</title>
        <authorList>
            <person name="Harrison J."/>
            <person name="Moore K.A."/>
            <person name="Paszkiewicz K."/>
            <person name="Jones T."/>
            <person name="Grant M."/>
            <person name="Ambacheew D."/>
            <person name="Muzemil S."/>
            <person name="Studholme D.J."/>
        </authorList>
    </citation>
    <scope>NUCLEOTIDE SEQUENCE [LARGE SCALE GENOMIC DNA]</scope>
</reference>
<protein>
    <recommendedName>
        <fullName evidence="5">Secreted protein</fullName>
    </recommendedName>
</protein>
<feature type="transmembrane region" description="Helical" evidence="1">
    <location>
        <begin position="53"/>
        <end position="75"/>
    </location>
</feature>
<organism evidence="3 4">
    <name type="scientific">Ensete ventricosum</name>
    <name type="common">Abyssinian banana</name>
    <name type="synonym">Musa ensete</name>
    <dbReference type="NCBI Taxonomy" id="4639"/>
    <lineage>
        <taxon>Eukaryota</taxon>
        <taxon>Viridiplantae</taxon>
        <taxon>Streptophyta</taxon>
        <taxon>Embryophyta</taxon>
        <taxon>Tracheophyta</taxon>
        <taxon>Spermatophyta</taxon>
        <taxon>Magnoliopsida</taxon>
        <taxon>Liliopsida</taxon>
        <taxon>Zingiberales</taxon>
        <taxon>Musaceae</taxon>
        <taxon>Ensete</taxon>
    </lineage>
</organism>
<name>A0A426YUB7_ENSVE</name>
<feature type="signal peptide" evidence="2">
    <location>
        <begin position="1"/>
        <end position="22"/>
    </location>
</feature>
<comment type="caution">
    <text evidence="3">The sequence shown here is derived from an EMBL/GenBank/DDBJ whole genome shotgun (WGS) entry which is preliminary data.</text>
</comment>
<keyword evidence="1" id="KW-0812">Transmembrane</keyword>
<evidence type="ECO:0000313" key="4">
    <source>
        <dbReference type="Proteomes" id="UP000287651"/>
    </source>
</evidence>
<evidence type="ECO:0008006" key="5">
    <source>
        <dbReference type="Google" id="ProtNLM"/>
    </source>
</evidence>
<dbReference type="Proteomes" id="UP000287651">
    <property type="component" value="Unassembled WGS sequence"/>
</dbReference>
<gene>
    <name evidence="3" type="ORF">B296_00042277</name>
</gene>
<accession>A0A426YUB7</accession>